<sequence>MTQENILFDDIRPGMRYTRTHEVKPGDLTLFALIAGSREVGGRLQAPAIGAFSLLSSTATNFFPGNGSILAGHSMQSFGWIRDGDTLSIALTIQEKDPATRQVIVDCRCENQDGEVIASGPITLIPPTVKRENRFDEPPQLTLRQYHVFSSLRARAAALPPVPTAVAHPTDEASLRGALEAYEAGLITPILVGPEAKIRAVADHERLDLAGLRIVDTEHSVASAEVAVALCRSGEAQALMKGKLHTDELMRAVMAKEGLRAGKRVSHVYVMDVPAYGRPLLVSDVAINIAPDLGAKVDITQNAINLAHVLGIERPKVALLSAVETVYDKMPSTLDAALLCKMADRGQITGAVLDGPLAFDNAVSKAAAQAKGIESPVAGEADVLIVPDIEAGNMLAKLMIYFAGAEAAGIVLGARVPIVLTSRADDVKSRLASAAVMALVAHAKGSH</sequence>
<dbReference type="NCBIfam" id="NF006045">
    <property type="entry name" value="PRK08190.1"/>
    <property type="match status" value="1"/>
</dbReference>
<keyword evidence="2" id="KW-0012">Acyltransferase</keyword>
<evidence type="ECO:0000313" key="4">
    <source>
        <dbReference type="EMBL" id="GHD65080.1"/>
    </source>
</evidence>
<protein>
    <submittedName>
        <fullName evidence="4">Bifunctional enoyl-CoA hydratase/phosphate acetyltransferase</fullName>
    </submittedName>
</protein>
<dbReference type="PANTHER" id="PTHR43356:SF2">
    <property type="entry name" value="PHOSPHATE ACETYLTRANSFERASE"/>
    <property type="match status" value="1"/>
</dbReference>
<feature type="domain" description="Phosphate acetyl/butaryl transferase" evidence="3">
    <location>
        <begin position="225"/>
        <end position="438"/>
    </location>
</feature>
<dbReference type="SUPFAM" id="SSF53659">
    <property type="entry name" value="Isocitrate/Isopropylmalate dehydrogenase-like"/>
    <property type="match status" value="1"/>
</dbReference>
<keyword evidence="5" id="KW-1185">Reference proteome</keyword>
<dbReference type="Gene3D" id="3.10.129.10">
    <property type="entry name" value="Hotdog Thioesterase"/>
    <property type="match status" value="1"/>
</dbReference>
<proteinExistence type="predicted"/>
<dbReference type="SUPFAM" id="SSF54637">
    <property type="entry name" value="Thioesterase/thiol ester dehydrase-isomerase"/>
    <property type="match status" value="1"/>
</dbReference>
<accession>A0ABQ3H2C7</accession>
<evidence type="ECO:0000313" key="5">
    <source>
        <dbReference type="Proteomes" id="UP000604737"/>
    </source>
</evidence>
<evidence type="ECO:0000256" key="2">
    <source>
        <dbReference type="ARBA" id="ARBA00023315"/>
    </source>
</evidence>
<evidence type="ECO:0000259" key="3">
    <source>
        <dbReference type="Pfam" id="PF01515"/>
    </source>
</evidence>
<dbReference type="InterPro" id="IPR029069">
    <property type="entry name" value="HotDog_dom_sf"/>
</dbReference>
<reference evidence="5" key="1">
    <citation type="journal article" date="2019" name="Int. J. Syst. Evol. Microbiol.">
        <title>The Global Catalogue of Microorganisms (GCM) 10K type strain sequencing project: providing services to taxonomists for standard genome sequencing and annotation.</title>
        <authorList>
            <consortium name="The Broad Institute Genomics Platform"/>
            <consortium name="The Broad Institute Genome Sequencing Center for Infectious Disease"/>
            <person name="Wu L."/>
            <person name="Ma J."/>
        </authorList>
    </citation>
    <scope>NUCLEOTIDE SEQUENCE [LARGE SCALE GENOMIC DNA]</scope>
    <source>
        <strain evidence="5">KCTC 23701</strain>
    </source>
</reference>
<dbReference type="InterPro" id="IPR050500">
    <property type="entry name" value="Phos_Acetyltrans/Butyryltrans"/>
</dbReference>
<dbReference type="InterPro" id="IPR002505">
    <property type="entry name" value="PTA_PTB"/>
</dbReference>
<dbReference type="Gene3D" id="3.40.718.10">
    <property type="entry name" value="Isopropylmalate Dehydrogenase"/>
    <property type="match status" value="1"/>
</dbReference>
<gene>
    <name evidence="4" type="ORF">GCM10007350_25250</name>
</gene>
<evidence type="ECO:0000256" key="1">
    <source>
        <dbReference type="ARBA" id="ARBA00022679"/>
    </source>
</evidence>
<dbReference type="EMBL" id="BMYO01000006">
    <property type="protein sequence ID" value="GHD65080.1"/>
    <property type="molecule type" value="Genomic_DNA"/>
</dbReference>
<dbReference type="RefSeq" id="WP_229797576.1">
    <property type="nucleotide sequence ID" value="NZ_BMYO01000006.1"/>
</dbReference>
<dbReference type="Pfam" id="PF01515">
    <property type="entry name" value="PTA_PTB"/>
    <property type="match status" value="1"/>
</dbReference>
<dbReference type="Proteomes" id="UP000604737">
    <property type="component" value="Unassembled WGS sequence"/>
</dbReference>
<dbReference type="NCBIfam" id="NF008852">
    <property type="entry name" value="PRK11890.1"/>
    <property type="match status" value="1"/>
</dbReference>
<organism evidence="4 5">
    <name type="scientific">Jeongeupia chitinilytica</name>
    <dbReference type="NCBI Taxonomy" id="1041641"/>
    <lineage>
        <taxon>Bacteria</taxon>
        <taxon>Pseudomonadati</taxon>
        <taxon>Pseudomonadota</taxon>
        <taxon>Betaproteobacteria</taxon>
        <taxon>Neisseriales</taxon>
        <taxon>Chitinibacteraceae</taxon>
        <taxon>Jeongeupia</taxon>
    </lineage>
</organism>
<dbReference type="PANTHER" id="PTHR43356">
    <property type="entry name" value="PHOSPHATE ACETYLTRANSFERASE"/>
    <property type="match status" value="1"/>
</dbReference>
<keyword evidence="1" id="KW-0808">Transferase</keyword>
<comment type="caution">
    <text evidence="4">The sequence shown here is derived from an EMBL/GenBank/DDBJ whole genome shotgun (WGS) entry which is preliminary data.</text>
</comment>
<name>A0ABQ3H2C7_9NEIS</name>